<dbReference type="SMART" id="SM00563">
    <property type="entry name" value="PlsC"/>
    <property type="match status" value="1"/>
</dbReference>
<dbReference type="Pfam" id="PF01553">
    <property type="entry name" value="Acyltransferase"/>
    <property type="match status" value="1"/>
</dbReference>
<sequence length="220" mass="24378">MSTLTWLLLVVSTIVVLFHFVMPAYNGAEWGTPFLNRLDGLNRLFCRFVHRLPEDNFDLPETGPAIVASNHVSGLDSLLLLAASPRPLRFMIAREQYERFGMQWLFHALGAIPVDRSGRPEKAMREALNALKAGEVIAIFPHGKIHLPSDPPRKLKGGAARLSAISKCPVHALMIEGIRLKGVVVASVFVPSRATVKEVDVLYPEDGAHALHEELEKIYT</sequence>
<dbReference type="PANTHER" id="PTHR10434:SF11">
    <property type="entry name" value="1-ACYL-SN-GLYCEROL-3-PHOSPHATE ACYLTRANSFERASE"/>
    <property type="match status" value="1"/>
</dbReference>
<comment type="caution">
    <text evidence="5">The sequence shown here is derived from an EMBL/GenBank/DDBJ whole genome shotgun (WGS) entry which is preliminary data.</text>
</comment>
<dbReference type="Proteomes" id="UP000190962">
    <property type="component" value="Unassembled WGS sequence"/>
</dbReference>
<dbReference type="EMBL" id="JRAA01000001">
    <property type="protein sequence ID" value="KHF26221.1"/>
    <property type="molecule type" value="Genomic_DNA"/>
</dbReference>
<reference evidence="5 7" key="1">
    <citation type="journal article" date="2014" name="BMC Genomics">
        <title>The genome of the intracellular bacterium of the coastal bivalve, Solemya velum: a blueprint for thriving in and out of symbiosis.</title>
        <authorList>
            <person name="Dmytrenko O."/>
            <person name="Russell S.L."/>
            <person name="Loo W.T."/>
            <person name="Fontanez K.M."/>
            <person name="Liao L."/>
            <person name="Roeselers G."/>
            <person name="Sharma R."/>
            <person name="Stewart F.J."/>
            <person name="Newton I.L."/>
            <person name="Woyke T."/>
            <person name="Wu D."/>
            <person name="Lang J.M."/>
            <person name="Eisen J.A."/>
            <person name="Cavanaugh C.M."/>
        </authorList>
    </citation>
    <scope>NUCLEOTIDE SEQUENCE [LARGE SCALE GENOMIC DNA]</scope>
    <source>
        <strain evidence="5 7">WH</strain>
    </source>
</reference>
<name>A0A0B0HFH3_SOVGS</name>
<accession>A0A0B0HFH3</accession>
<evidence type="ECO:0000256" key="1">
    <source>
        <dbReference type="ARBA" id="ARBA00005189"/>
    </source>
</evidence>
<evidence type="ECO:0000256" key="3">
    <source>
        <dbReference type="ARBA" id="ARBA00023315"/>
    </source>
</evidence>
<gene>
    <name evidence="6" type="ORF">BOV88_02525</name>
    <name evidence="5" type="ORF">JV46_15560</name>
</gene>
<keyword evidence="7" id="KW-1185">Reference proteome</keyword>
<evidence type="ECO:0000313" key="8">
    <source>
        <dbReference type="Proteomes" id="UP000190962"/>
    </source>
</evidence>
<dbReference type="CDD" id="cd07989">
    <property type="entry name" value="LPLAT_AGPAT-like"/>
    <property type="match status" value="1"/>
</dbReference>
<evidence type="ECO:0000313" key="7">
    <source>
        <dbReference type="Proteomes" id="UP000030856"/>
    </source>
</evidence>
<dbReference type="STRING" id="2340.JV46_15560"/>
<evidence type="ECO:0000313" key="6">
    <source>
        <dbReference type="EMBL" id="OOY35934.1"/>
    </source>
</evidence>
<dbReference type="EC" id="2.3.1.51" evidence="5"/>
<dbReference type="OrthoDB" id="9803968at2"/>
<keyword evidence="2 5" id="KW-0808">Transferase</keyword>
<comment type="pathway">
    <text evidence="1">Lipid metabolism.</text>
</comment>
<dbReference type="Proteomes" id="UP000030856">
    <property type="component" value="Unassembled WGS sequence"/>
</dbReference>
<dbReference type="PANTHER" id="PTHR10434">
    <property type="entry name" value="1-ACYL-SN-GLYCEROL-3-PHOSPHATE ACYLTRANSFERASE"/>
    <property type="match status" value="1"/>
</dbReference>
<reference evidence="6 8" key="2">
    <citation type="submission" date="2016-11" db="EMBL/GenBank/DDBJ databases">
        <title>Mixed transmission modes and dynamic genome evolution in an obligate animal-bacterial symbiosis.</title>
        <authorList>
            <person name="Russell S.L."/>
            <person name="Corbett-Detig R.B."/>
            <person name="Cavanaugh C.M."/>
        </authorList>
    </citation>
    <scope>NUCLEOTIDE SEQUENCE [LARGE SCALE GENOMIC DNA]</scope>
    <source>
        <strain evidence="6">MA-KB16</strain>
    </source>
</reference>
<dbReference type="GO" id="GO:0003841">
    <property type="term" value="F:1-acylglycerol-3-phosphate O-acyltransferase activity"/>
    <property type="evidence" value="ECO:0007669"/>
    <property type="project" value="UniProtKB-EC"/>
</dbReference>
<protein>
    <submittedName>
        <fullName evidence="5">1-acyl-sn-glycerol-3-phosphate acyltransferase</fullName>
        <ecNumber evidence="5">2.3.1.51</ecNumber>
    </submittedName>
</protein>
<feature type="domain" description="Phospholipid/glycerol acyltransferase" evidence="4">
    <location>
        <begin position="65"/>
        <end position="178"/>
    </location>
</feature>
<dbReference type="GO" id="GO:0006654">
    <property type="term" value="P:phosphatidic acid biosynthetic process"/>
    <property type="evidence" value="ECO:0007669"/>
    <property type="project" value="TreeGrafter"/>
</dbReference>
<proteinExistence type="predicted"/>
<evidence type="ECO:0000259" key="4">
    <source>
        <dbReference type="SMART" id="SM00563"/>
    </source>
</evidence>
<dbReference type="InterPro" id="IPR002123">
    <property type="entry name" value="Plipid/glycerol_acylTrfase"/>
</dbReference>
<dbReference type="RefSeq" id="WP_052132013.1">
    <property type="nucleotide sequence ID" value="NZ_JRAA01000001.1"/>
</dbReference>
<organism evidence="5 7">
    <name type="scientific">Solemya velum gill symbiont</name>
    <dbReference type="NCBI Taxonomy" id="2340"/>
    <lineage>
        <taxon>Bacteria</taxon>
        <taxon>Pseudomonadati</taxon>
        <taxon>Pseudomonadota</taxon>
        <taxon>Gammaproteobacteria</taxon>
        <taxon>sulfur-oxidizing symbionts</taxon>
    </lineage>
</organism>
<evidence type="ECO:0000313" key="5">
    <source>
        <dbReference type="EMBL" id="KHF26221.1"/>
    </source>
</evidence>
<dbReference type="eggNOG" id="COG0204">
    <property type="taxonomic scope" value="Bacteria"/>
</dbReference>
<evidence type="ECO:0000256" key="2">
    <source>
        <dbReference type="ARBA" id="ARBA00022679"/>
    </source>
</evidence>
<keyword evidence="3 5" id="KW-0012">Acyltransferase</keyword>
<dbReference type="SUPFAM" id="SSF69593">
    <property type="entry name" value="Glycerol-3-phosphate (1)-acyltransferase"/>
    <property type="match status" value="1"/>
</dbReference>
<dbReference type="PATRIC" id="fig|2340.3.peg.732"/>
<dbReference type="AlphaFoldDB" id="A0A0B0HFH3"/>
<dbReference type="EMBL" id="MPNX01000002">
    <property type="protein sequence ID" value="OOY35934.1"/>
    <property type="molecule type" value="Genomic_DNA"/>
</dbReference>
<dbReference type="GeneID" id="86991149"/>